<dbReference type="RefSeq" id="WP_162317341.1">
    <property type="nucleotide sequence ID" value="NZ_JAHQXF010000001.1"/>
</dbReference>
<evidence type="ECO:0000256" key="2">
    <source>
        <dbReference type="ARBA" id="ARBA00022801"/>
    </source>
</evidence>
<keyword evidence="1" id="KW-0145">Chemotaxis</keyword>
<dbReference type="InterPro" id="IPR028976">
    <property type="entry name" value="CheC-like_sf"/>
</dbReference>
<sequence>MNVDIQSLGTFNQLAHEGAEQATRSLTQMTGIDAAVDVTKITLLDREDVGEGLAGQEFVGVQFGFEGVLEGETVLVFDSESADTIADALLPGSSDDPAMAESGITEIGNIMMSGFIDGWADYLDSTIDHSPPTYIEKTGANVLPEAPESQEYSQVFVFKSEIEWMDESVNFYIYMLPEYDSLADAMMRHADTDGDAIPIDKLQTFNEMTTSGTRQAADNVEMMTGIPTEAEVTQLSFAPIEDVPRQIGTDTYVGTVVEFTGTPSGYLMVLFDERSAVTVAEAMMPVEMDSDELTEQHEMAIEELGNIMTSGFVDGWANVLQTSVDHTPPRLVHDMGRAIVDPLAAQVGQHQEHAFIIDSKMRTDDIEFEAEIHALPNERELRAALDDLDVERADETDADVEQIFE</sequence>
<dbReference type="InterPro" id="IPR007597">
    <property type="entry name" value="CheC"/>
</dbReference>
<dbReference type="InterPro" id="IPR050992">
    <property type="entry name" value="CheZ_family_phosphatases"/>
</dbReference>
<dbReference type="Gene3D" id="3.40.1550.10">
    <property type="entry name" value="CheC-like"/>
    <property type="match status" value="2"/>
</dbReference>
<feature type="domain" description="CheC-like protein" evidence="3">
    <location>
        <begin position="300"/>
        <end position="332"/>
    </location>
</feature>
<dbReference type="Proteomes" id="UP000766550">
    <property type="component" value="Unassembled WGS sequence"/>
</dbReference>
<feature type="domain" description="CheC-like protein" evidence="3">
    <location>
        <begin position="99"/>
        <end position="133"/>
    </location>
</feature>
<evidence type="ECO:0000256" key="1">
    <source>
        <dbReference type="ARBA" id="ARBA00022500"/>
    </source>
</evidence>
<keyword evidence="2" id="KW-0378">Hydrolase</keyword>
<organism evidence="4 5">
    <name type="scientific">Haloarcula limicola</name>
    <dbReference type="NCBI Taxonomy" id="1429915"/>
    <lineage>
        <taxon>Archaea</taxon>
        <taxon>Methanobacteriati</taxon>
        <taxon>Methanobacteriota</taxon>
        <taxon>Stenosarchaea group</taxon>
        <taxon>Halobacteria</taxon>
        <taxon>Halobacteriales</taxon>
        <taxon>Haloarculaceae</taxon>
        <taxon>Haloarcula</taxon>
    </lineage>
</organism>
<dbReference type="AlphaFoldDB" id="A0A8J7Y9N6"/>
<proteinExistence type="predicted"/>
<evidence type="ECO:0000313" key="4">
    <source>
        <dbReference type="EMBL" id="MBV0924279.1"/>
    </source>
</evidence>
<dbReference type="EMBL" id="JAHQXF010000001">
    <property type="protein sequence ID" value="MBV0924279.1"/>
    <property type="molecule type" value="Genomic_DNA"/>
</dbReference>
<gene>
    <name evidence="4" type="ORF">KTS45_08700</name>
</gene>
<evidence type="ECO:0000313" key="5">
    <source>
        <dbReference type="Proteomes" id="UP000766550"/>
    </source>
</evidence>
<protein>
    <submittedName>
        <fullName evidence="4">Chemotaxis protein CheC</fullName>
    </submittedName>
</protein>
<accession>A0A8J7Y9N6</accession>
<dbReference type="SUPFAM" id="SSF103039">
    <property type="entry name" value="CheC-like"/>
    <property type="match status" value="2"/>
</dbReference>
<name>A0A8J7Y9N6_9EURY</name>
<keyword evidence="5" id="KW-1185">Reference proteome</keyword>
<dbReference type="GO" id="GO:0016787">
    <property type="term" value="F:hydrolase activity"/>
    <property type="evidence" value="ECO:0007669"/>
    <property type="project" value="UniProtKB-KW"/>
</dbReference>
<dbReference type="Pfam" id="PF04509">
    <property type="entry name" value="CheC"/>
    <property type="match status" value="2"/>
</dbReference>
<dbReference type="GO" id="GO:0006935">
    <property type="term" value="P:chemotaxis"/>
    <property type="evidence" value="ECO:0007669"/>
    <property type="project" value="UniProtKB-KW"/>
</dbReference>
<dbReference type="PANTHER" id="PTHR43693:SF1">
    <property type="entry name" value="PROTEIN PHOSPHATASE CHEZ"/>
    <property type="match status" value="1"/>
</dbReference>
<dbReference type="CDD" id="cd17911">
    <property type="entry name" value="CheC_ClassIII"/>
    <property type="match status" value="2"/>
</dbReference>
<reference evidence="4 5" key="1">
    <citation type="submission" date="2021-06" db="EMBL/GenBank/DDBJ databases">
        <title>New haloarchaea isolates fom saline soil.</title>
        <authorList>
            <person name="Duran-Viseras A."/>
            <person name="Sanchez-Porro C.S."/>
            <person name="Ventosa A."/>
        </authorList>
    </citation>
    <scope>NUCLEOTIDE SEQUENCE [LARGE SCALE GENOMIC DNA]</scope>
    <source>
        <strain evidence="4 5">JCM 183640</strain>
    </source>
</reference>
<dbReference type="PANTHER" id="PTHR43693">
    <property type="entry name" value="PROTEIN PHOSPHATASE CHEZ"/>
    <property type="match status" value="1"/>
</dbReference>
<dbReference type="OrthoDB" id="182374at2157"/>
<evidence type="ECO:0000259" key="3">
    <source>
        <dbReference type="Pfam" id="PF04509"/>
    </source>
</evidence>
<comment type="caution">
    <text evidence="4">The sequence shown here is derived from an EMBL/GenBank/DDBJ whole genome shotgun (WGS) entry which is preliminary data.</text>
</comment>